<dbReference type="EMBL" id="PYLZ01000007">
    <property type="protein sequence ID" value="PSW23918.1"/>
    <property type="molecule type" value="Genomic_DNA"/>
</dbReference>
<keyword evidence="2" id="KW-1185">Reference proteome</keyword>
<comment type="caution">
    <text evidence="1">The sequence shown here is derived from an EMBL/GenBank/DDBJ whole genome shotgun (WGS) entry which is preliminary data.</text>
</comment>
<reference evidence="1 2" key="1">
    <citation type="submission" date="2018-01" db="EMBL/GenBank/DDBJ databases">
        <title>Whole genome sequencing of Histamine producing bacteria.</title>
        <authorList>
            <person name="Butler K."/>
        </authorList>
    </citation>
    <scope>NUCLEOTIDE SEQUENCE [LARGE SCALE GENOMIC DNA]</scope>
    <source>
        <strain evidence="1 2">DSM 24669</strain>
    </source>
</reference>
<proteinExistence type="predicted"/>
<dbReference type="OrthoDB" id="5815849at2"/>
<sequence>MPSTTNHILRVSYLGLLLLSGCATTTQTTQQLEIFFSPEQTSLNVEQQRQVQQFFEDNPYHQLAAYIAPANLNNPFDALLQSQKRMQAINKISAAKNIPLRTEFAPKQQPDTVLLKRL</sequence>
<dbReference type="RefSeq" id="WP_048900871.1">
    <property type="nucleotide sequence ID" value="NZ_AP024852.1"/>
</dbReference>
<gene>
    <name evidence="1" type="ORF">C9I94_14575</name>
</gene>
<organism evidence="1 2">
    <name type="scientific">Photobacterium swingsii</name>
    <dbReference type="NCBI Taxonomy" id="680026"/>
    <lineage>
        <taxon>Bacteria</taxon>
        <taxon>Pseudomonadati</taxon>
        <taxon>Pseudomonadota</taxon>
        <taxon>Gammaproteobacteria</taxon>
        <taxon>Vibrionales</taxon>
        <taxon>Vibrionaceae</taxon>
        <taxon>Photobacterium</taxon>
    </lineage>
</organism>
<name>A0A0J8V7G2_9GAMM</name>
<evidence type="ECO:0000313" key="2">
    <source>
        <dbReference type="Proteomes" id="UP000240481"/>
    </source>
</evidence>
<dbReference type="STRING" id="680026.AB733_22900"/>
<dbReference type="AlphaFoldDB" id="A0A0J8V7G2"/>
<dbReference type="Proteomes" id="UP000240481">
    <property type="component" value="Unassembled WGS sequence"/>
</dbReference>
<accession>A0A0J8V7G2</accession>
<protein>
    <submittedName>
        <fullName evidence="1">Uncharacterized protein</fullName>
    </submittedName>
</protein>
<evidence type="ECO:0000313" key="1">
    <source>
        <dbReference type="EMBL" id="PSW23918.1"/>
    </source>
</evidence>